<feature type="region of interest" description="Disordered" evidence="3">
    <location>
        <begin position="1"/>
        <end position="34"/>
    </location>
</feature>
<reference evidence="6" key="1">
    <citation type="journal article" date="2011" name="Genome Res.">
        <title>Phylogeny-wide analysis of social amoeba genomes highlights ancient origins for complex intercellular communication.</title>
        <authorList>
            <person name="Heidel A.J."/>
            <person name="Lawal H.M."/>
            <person name="Felder M."/>
            <person name="Schilde C."/>
            <person name="Helps N.R."/>
            <person name="Tunggal B."/>
            <person name="Rivero F."/>
            <person name="John U."/>
            <person name="Schleicher M."/>
            <person name="Eichinger L."/>
            <person name="Platzer M."/>
            <person name="Noegel A.A."/>
            <person name="Schaap P."/>
            <person name="Gloeckner G."/>
        </authorList>
    </citation>
    <scope>NUCLEOTIDE SEQUENCE [LARGE SCALE GENOMIC DNA]</scope>
    <source>
        <strain evidence="6">SH3</strain>
    </source>
</reference>
<dbReference type="GO" id="GO:0016491">
    <property type="term" value="F:oxidoreductase activity"/>
    <property type="evidence" value="ECO:0007669"/>
    <property type="project" value="InterPro"/>
</dbReference>
<keyword evidence="1" id="KW-0479">Metal-binding</keyword>
<dbReference type="GO" id="GO:0046872">
    <property type="term" value="F:metal ion binding"/>
    <property type="evidence" value="ECO:0007669"/>
    <property type="project" value="UniProtKB-KW"/>
</dbReference>
<dbReference type="PRINTS" id="PR00092">
    <property type="entry name" value="TYROSINASE"/>
</dbReference>
<dbReference type="AlphaFoldDB" id="F4PHR2"/>
<dbReference type="KEGG" id="dfa:DFA_03494"/>
<proteinExistence type="predicted"/>
<dbReference type="Gene3D" id="1.10.1280.10">
    <property type="entry name" value="Di-copper center containing domain from catechol oxidase"/>
    <property type="match status" value="2"/>
</dbReference>
<evidence type="ECO:0000256" key="2">
    <source>
        <dbReference type="ARBA" id="ARBA00023008"/>
    </source>
</evidence>
<evidence type="ECO:0000256" key="1">
    <source>
        <dbReference type="ARBA" id="ARBA00022723"/>
    </source>
</evidence>
<feature type="compositionally biased region" description="Polar residues" evidence="3">
    <location>
        <begin position="21"/>
        <end position="33"/>
    </location>
</feature>
<evidence type="ECO:0000256" key="3">
    <source>
        <dbReference type="SAM" id="MobiDB-lite"/>
    </source>
</evidence>
<feature type="domain" description="Tyrosinase copper-binding" evidence="4">
    <location>
        <begin position="319"/>
        <end position="330"/>
    </location>
</feature>
<dbReference type="STRING" id="1054147.F4PHR2"/>
<dbReference type="InterPro" id="IPR002227">
    <property type="entry name" value="Tyrosinase_Cu-bd"/>
</dbReference>
<dbReference type="InterPro" id="IPR050316">
    <property type="entry name" value="Tyrosinase/Hemocyanin"/>
</dbReference>
<accession>F4PHR2</accession>
<organism evidence="5 6">
    <name type="scientific">Cavenderia fasciculata</name>
    <name type="common">Slime mold</name>
    <name type="synonym">Dictyostelium fasciculatum</name>
    <dbReference type="NCBI Taxonomy" id="261658"/>
    <lineage>
        <taxon>Eukaryota</taxon>
        <taxon>Amoebozoa</taxon>
        <taxon>Evosea</taxon>
        <taxon>Eumycetozoa</taxon>
        <taxon>Dictyostelia</taxon>
        <taxon>Acytosteliales</taxon>
        <taxon>Cavenderiaceae</taxon>
        <taxon>Cavenderia</taxon>
    </lineage>
</organism>
<keyword evidence="2" id="KW-0186">Copper</keyword>
<dbReference type="OMA" id="ANCQTHL"/>
<gene>
    <name evidence="5" type="ORF">DFA_03494</name>
</gene>
<dbReference type="InterPro" id="IPR008922">
    <property type="entry name" value="Di-copper_centre_dom_sf"/>
</dbReference>
<dbReference type="Proteomes" id="UP000007797">
    <property type="component" value="Unassembled WGS sequence"/>
</dbReference>
<evidence type="ECO:0000313" key="5">
    <source>
        <dbReference type="EMBL" id="EGG25246.1"/>
    </source>
</evidence>
<dbReference type="PROSITE" id="PS00498">
    <property type="entry name" value="TYROSINASE_2"/>
    <property type="match status" value="1"/>
</dbReference>
<dbReference type="PANTHER" id="PTHR11474:SF76">
    <property type="entry name" value="SHKT DOMAIN-CONTAINING PROTEIN"/>
    <property type="match status" value="1"/>
</dbReference>
<name>F4PHR2_CACFS</name>
<dbReference type="SUPFAM" id="SSF48056">
    <property type="entry name" value="Di-copper centre-containing domain"/>
    <property type="match status" value="1"/>
</dbReference>
<dbReference type="GeneID" id="14876791"/>
<evidence type="ECO:0000259" key="4">
    <source>
        <dbReference type="PROSITE" id="PS00498"/>
    </source>
</evidence>
<protein>
    <submittedName>
        <fullName evidence="5">Tyrosinase</fullName>
    </submittedName>
</protein>
<evidence type="ECO:0000313" key="6">
    <source>
        <dbReference type="Proteomes" id="UP000007797"/>
    </source>
</evidence>
<dbReference type="EMBL" id="GL883006">
    <property type="protein sequence ID" value="EGG25246.1"/>
    <property type="molecule type" value="Genomic_DNA"/>
</dbReference>
<feature type="compositionally biased region" description="Polar residues" evidence="3">
    <location>
        <begin position="1"/>
        <end position="12"/>
    </location>
</feature>
<keyword evidence="6" id="KW-1185">Reference proteome</keyword>
<dbReference type="Pfam" id="PF00264">
    <property type="entry name" value="Tyrosinase"/>
    <property type="match status" value="1"/>
</dbReference>
<dbReference type="RefSeq" id="XP_004363097.1">
    <property type="nucleotide sequence ID" value="XM_004363040.1"/>
</dbReference>
<dbReference type="PANTHER" id="PTHR11474">
    <property type="entry name" value="TYROSINASE FAMILY MEMBER"/>
    <property type="match status" value="1"/>
</dbReference>
<sequence length="580" mass="64247">MSTATEQHNYVQHQLGDKSSPIVTSVNAASAQSPDLVRLADDERPQLQVDPKPAQTASTASKSTLPFLADTRYSIQYIQKLHKQGVTQPMDDLIAAWIEIQSGQYQDKKSFFYLGGLHGEPFEYRDQVDKLDPINQYTYWGGYCQHGNVLFPLWHRKYILALEEALQSAVPGVMLPFWDETQTEFDLATGKETYRGLPTAFTDTTYTFTDPKYKEKISVGDQFKDCLKAPNYTVFSNITSANAYSSSEKGHEVVALEEPHNHVHLAVGVFSASIGEGGPNPVLIPEPLAKGSSSDKTEFSGLVDGAAGDMGENNTAGLDPIFFFHHCNIDRVFWIWQKLHGATKDLPIIDNYPGTLSTDGGNGPTHGFGLFQKLTLDTPLLPWAETSGRMVTNIADLKYSYGPGSLDNVTLEPPTPNKRTVTFSGINRELFQGSFILIAWVIVKGIEYYVGHKSVLSRFNVRACSNCIGNLEVSARFSLDHLPSHITMDDLNHESTVKKLVIQFRGHQHTMTLPLDPNDKDFVPAPYTEAPKQTSLENIEDIVTNATVKSHLVASPTDVPRSAQLPAALQHSIRSTFKEQ</sequence>
<dbReference type="OrthoDB" id="534509at2759"/>